<keyword evidence="9" id="KW-0001">2Fe-2S</keyword>
<feature type="transmembrane region" description="Helical" evidence="21">
    <location>
        <begin position="28"/>
        <end position="48"/>
    </location>
</feature>
<comment type="caution">
    <text evidence="23">The sequence shown here is derived from an EMBL/GenBank/DDBJ whole genome shotgun (WGS) entry which is preliminary data.</text>
</comment>
<dbReference type="GO" id="GO:0016491">
    <property type="term" value="F:oxidoreductase activity"/>
    <property type="evidence" value="ECO:0007669"/>
    <property type="project" value="UniProtKB-KW"/>
</dbReference>
<proteinExistence type="predicted"/>
<comment type="subcellular location">
    <subcellularLocation>
        <location evidence="2">Cell membrane</location>
        <topology evidence="2">Single-pass membrane protein</topology>
    </subcellularLocation>
</comment>
<dbReference type="InterPro" id="IPR017941">
    <property type="entry name" value="Rieske_2Fe-2S"/>
</dbReference>
<reference evidence="23" key="1">
    <citation type="submission" date="2016-10" db="EMBL/GenBank/DDBJ databases">
        <title>Sequence of Gallionella enrichment culture.</title>
        <authorList>
            <person name="Poehlein A."/>
            <person name="Muehling M."/>
            <person name="Daniel R."/>
        </authorList>
    </citation>
    <scope>NUCLEOTIDE SEQUENCE</scope>
</reference>
<dbReference type="CDD" id="cd03470">
    <property type="entry name" value="Rieske_cytochrome_bc1"/>
    <property type="match status" value="1"/>
</dbReference>
<evidence type="ECO:0000256" key="4">
    <source>
        <dbReference type="ARBA" id="ARBA00012951"/>
    </source>
</evidence>
<feature type="domain" description="Rieske" evidence="22">
    <location>
        <begin position="101"/>
        <end position="203"/>
    </location>
</feature>
<evidence type="ECO:0000256" key="16">
    <source>
        <dbReference type="ARBA" id="ARBA00023136"/>
    </source>
</evidence>
<dbReference type="PANTHER" id="PTHR10134">
    <property type="entry name" value="CYTOCHROME B-C1 COMPLEX SUBUNIT RIESKE, MITOCHONDRIAL"/>
    <property type="match status" value="1"/>
</dbReference>
<dbReference type="GO" id="GO:0051537">
    <property type="term" value="F:2 iron, 2 sulfur cluster binding"/>
    <property type="evidence" value="ECO:0007669"/>
    <property type="project" value="UniProtKB-KW"/>
</dbReference>
<dbReference type="InterPro" id="IPR036922">
    <property type="entry name" value="Rieske_2Fe-2S_sf"/>
</dbReference>
<evidence type="ECO:0000256" key="12">
    <source>
        <dbReference type="ARBA" id="ARBA00022982"/>
    </source>
</evidence>
<comment type="cofactor">
    <cofactor evidence="20">
        <name>[2Fe-2S] cluster</name>
        <dbReference type="ChEBI" id="CHEBI:190135"/>
    </cofactor>
</comment>
<evidence type="ECO:0000256" key="13">
    <source>
        <dbReference type="ARBA" id="ARBA00022989"/>
    </source>
</evidence>
<comment type="catalytic activity">
    <reaction evidence="18">
        <text>a quinol + 2 Fe(III)-[cytochrome c](out) = a quinone + 2 Fe(II)-[cytochrome c](out) + 2 H(+)(out)</text>
        <dbReference type="Rhea" id="RHEA:11484"/>
        <dbReference type="Rhea" id="RHEA-COMP:10350"/>
        <dbReference type="Rhea" id="RHEA-COMP:14399"/>
        <dbReference type="ChEBI" id="CHEBI:15378"/>
        <dbReference type="ChEBI" id="CHEBI:24646"/>
        <dbReference type="ChEBI" id="CHEBI:29033"/>
        <dbReference type="ChEBI" id="CHEBI:29034"/>
        <dbReference type="ChEBI" id="CHEBI:132124"/>
        <dbReference type="EC" id="7.1.1.8"/>
    </reaction>
</comment>
<evidence type="ECO:0000256" key="18">
    <source>
        <dbReference type="ARBA" id="ARBA00029351"/>
    </source>
</evidence>
<keyword evidence="12" id="KW-0249">Electron transport</keyword>
<evidence type="ECO:0000256" key="19">
    <source>
        <dbReference type="ARBA" id="ARBA00032409"/>
    </source>
</evidence>
<evidence type="ECO:0000256" key="2">
    <source>
        <dbReference type="ARBA" id="ARBA00004162"/>
    </source>
</evidence>
<keyword evidence="14" id="KW-0408">Iron</keyword>
<dbReference type="GO" id="GO:0046872">
    <property type="term" value="F:metal ion binding"/>
    <property type="evidence" value="ECO:0007669"/>
    <property type="project" value="UniProtKB-KW"/>
</dbReference>
<evidence type="ECO:0000256" key="8">
    <source>
        <dbReference type="ARBA" id="ARBA00022692"/>
    </source>
</evidence>
<protein>
    <recommendedName>
        <fullName evidence="5">Ubiquinol-cytochrome c reductase iron-sulfur subunit</fullName>
        <ecNumber evidence="4">7.1.1.8</ecNumber>
    </recommendedName>
    <alternativeName>
        <fullName evidence="19">Rieske iron-sulfur protein</fullName>
    </alternativeName>
</protein>
<keyword evidence="16 21" id="KW-0472">Membrane</keyword>
<evidence type="ECO:0000256" key="20">
    <source>
        <dbReference type="ARBA" id="ARBA00034078"/>
    </source>
</evidence>
<dbReference type="Gene3D" id="1.20.5.510">
    <property type="entry name" value="Single helix bin"/>
    <property type="match status" value="1"/>
</dbReference>
<dbReference type="InterPro" id="IPR005805">
    <property type="entry name" value="Rieske_Fe-S_prot_C"/>
</dbReference>
<comment type="subunit">
    <text evidence="3">The main subunits of complex b-c1 are: cytochrome b, cytochrome c1 and the Rieske protein.</text>
</comment>
<keyword evidence="7" id="KW-1003">Cell membrane</keyword>
<keyword evidence="6" id="KW-0813">Transport</keyword>
<evidence type="ECO:0000256" key="7">
    <source>
        <dbReference type="ARBA" id="ARBA00022475"/>
    </source>
</evidence>
<evidence type="ECO:0000256" key="9">
    <source>
        <dbReference type="ARBA" id="ARBA00022714"/>
    </source>
</evidence>
<evidence type="ECO:0000256" key="15">
    <source>
        <dbReference type="ARBA" id="ARBA00023014"/>
    </source>
</evidence>
<evidence type="ECO:0000313" key="23">
    <source>
        <dbReference type="EMBL" id="OIR04868.1"/>
    </source>
</evidence>
<dbReference type="EC" id="7.1.1.8" evidence="4"/>
<evidence type="ECO:0000256" key="14">
    <source>
        <dbReference type="ARBA" id="ARBA00023004"/>
    </source>
</evidence>
<comment type="function">
    <text evidence="1">Component of the ubiquinol-cytochrome c reductase complex (complex III or cytochrome b-c1 complex), which is a respiratory chain that generates an electrochemical potential coupled to ATP synthesis.</text>
</comment>
<dbReference type="InterPro" id="IPR019470">
    <property type="entry name" value="Ubiq_cytC_Rdtase_Fe-S_su_TAT"/>
</dbReference>
<keyword evidence="11" id="KW-1278">Translocase</keyword>
<keyword evidence="13 21" id="KW-1133">Transmembrane helix</keyword>
<name>A0A1J5STB6_9ZZZZ</name>
<evidence type="ECO:0000256" key="11">
    <source>
        <dbReference type="ARBA" id="ARBA00022967"/>
    </source>
</evidence>
<dbReference type="AlphaFoldDB" id="A0A1J5STB6"/>
<evidence type="ECO:0000256" key="10">
    <source>
        <dbReference type="ARBA" id="ARBA00022723"/>
    </source>
</evidence>
<accession>A0A1J5STB6</accession>
<dbReference type="GO" id="GO:0005886">
    <property type="term" value="C:plasma membrane"/>
    <property type="evidence" value="ECO:0007669"/>
    <property type="project" value="UniProtKB-SubCell"/>
</dbReference>
<keyword evidence="15" id="KW-0411">Iron-sulfur</keyword>
<keyword evidence="23" id="KW-0560">Oxidoreductase</keyword>
<evidence type="ECO:0000256" key="5">
    <source>
        <dbReference type="ARBA" id="ARBA00019816"/>
    </source>
</evidence>
<dbReference type="GO" id="GO:0008121">
    <property type="term" value="F:quinol-cytochrome-c reductase activity"/>
    <property type="evidence" value="ECO:0007669"/>
    <property type="project" value="UniProtKB-EC"/>
</dbReference>
<organism evidence="23">
    <name type="scientific">mine drainage metagenome</name>
    <dbReference type="NCBI Taxonomy" id="410659"/>
    <lineage>
        <taxon>unclassified sequences</taxon>
        <taxon>metagenomes</taxon>
        <taxon>ecological metagenomes</taxon>
    </lineage>
</organism>
<dbReference type="PROSITE" id="PS51296">
    <property type="entry name" value="RIESKE"/>
    <property type="match status" value="1"/>
</dbReference>
<dbReference type="InterPro" id="IPR014349">
    <property type="entry name" value="Rieske_Fe-S_prot"/>
</dbReference>
<gene>
    <name evidence="23" type="primary">petA_4</name>
    <name evidence="23" type="ORF">GALL_129580</name>
</gene>
<keyword evidence="8 21" id="KW-0812">Transmembrane</keyword>
<evidence type="ECO:0000256" key="17">
    <source>
        <dbReference type="ARBA" id="ARBA00023157"/>
    </source>
</evidence>
<dbReference type="Pfam" id="PF10399">
    <property type="entry name" value="UCR_Fe-S_N"/>
    <property type="match status" value="1"/>
</dbReference>
<evidence type="ECO:0000256" key="21">
    <source>
        <dbReference type="SAM" id="Phobius"/>
    </source>
</evidence>
<evidence type="ECO:0000259" key="22">
    <source>
        <dbReference type="PROSITE" id="PS51296"/>
    </source>
</evidence>
<dbReference type="SUPFAM" id="SSF50022">
    <property type="entry name" value="ISP domain"/>
    <property type="match status" value="1"/>
</dbReference>
<evidence type="ECO:0000256" key="6">
    <source>
        <dbReference type="ARBA" id="ARBA00022448"/>
    </source>
</evidence>
<dbReference type="PRINTS" id="PR00162">
    <property type="entry name" value="RIESKE"/>
</dbReference>
<sequence>MSDNRNDKHQNVSQVDQGSQVDLEKRNFLIATSAVGVLGCAAVAVPFVKSMTPSERAKAAGAPVEVDVSKIAPGTMMIAEWRGKPVWIINRTSEMVAELSKHDDLLSDPNSDVVSQQPEYCKNADRSIKPNLAVIVGICTHLGCSPSPKLQAHGDMGEGWPGGFFCPCHGSKFDLAGRVLKGSPAPINLVVPPYKYLTDNTLLIGVDTEGKA</sequence>
<evidence type="ECO:0000256" key="3">
    <source>
        <dbReference type="ARBA" id="ARBA00011649"/>
    </source>
</evidence>
<dbReference type="InterPro" id="IPR006317">
    <property type="entry name" value="Ubiquinol_cyt_c_Rdtase_Fe-S-su"/>
</dbReference>
<dbReference type="EMBL" id="MLJW01000054">
    <property type="protein sequence ID" value="OIR04868.1"/>
    <property type="molecule type" value="Genomic_DNA"/>
</dbReference>
<dbReference type="NCBIfam" id="TIGR01416">
    <property type="entry name" value="Rieske_proteo"/>
    <property type="match status" value="1"/>
</dbReference>
<dbReference type="Pfam" id="PF00355">
    <property type="entry name" value="Rieske"/>
    <property type="match status" value="1"/>
</dbReference>
<dbReference type="Gene3D" id="2.102.10.10">
    <property type="entry name" value="Rieske [2Fe-2S] iron-sulphur domain"/>
    <property type="match status" value="1"/>
</dbReference>
<evidence type="ECO:0000256" key="1">
    <source>
        <dbReference type="ARBA" id="ARBA00002444"/>
    </source>
</evidence>
<keyword evidence="17" id="KW-1015">Disulfide bond</keyword>
<keyword evidence="10" id="KW-0479">Metal-binding</keyword>